<gene>
    <name evidence="1" type="ORF">RHMOL_Rhmol11G0051300</name>
</gene>
<reference evidence="1" key="1">
    <citation type="submission" date="2022-02" db="EMBL/GenBank/DDBJ databases">
        <title>Plant Genome Project.</title>
        <authorList>
            <person name="Zhang R.-G."/>
        </authorList>
    </citation>
    <scope>NUCLEOTIDE SEQUENCE</scope>
    <source>
        <strain evidence="1">AT1</strain>
    </source>
</reference>
<sequence length="93" mass="10385">MNRGHDFSTVIDKICARWSDLDLDSVILNYSPNDKEHIVLDTNDDLTTMFQNAELAGIDDIMITVRDGVKFLMEEAVQVTPTAKSDTGLRVAL</sequence>
<organism evidence="1 2">
    <name type="scientific">Rhododendron molle</name>
    <name type="common">Chinese azalea</name>
    <name type="synonym">Azalea mollis</name>
    <dbReference type="NCBI Taxonomy" id="49168"/>
    <lineage>
        <taxon>Eukaryota</taxon>
        <taxon>Viridiplantae</taxon>
        <taxon>Streptophyta</taxon>
        <taxon>Embryophyta</taxon>
        <taxon>Tracheophyta</taxon>
        <taxon>Spermatophyta</taxon>
        <taxon>Magnoliopsida</taxon>
        <taxon>eudicotyledons</taxon>
        <taxon>Gunneridae</taxon>
        <taxon>Pentapetalae</taxon>
        <taxon>asterids</taxon>
        <taxon>Ericales</taxon>
        <taxon>Ericaceae</taxon>
        <taxon>Ericoideae</taxon>
        <taxon>Rhodoreae</taxon>
        <taxon>Rhododendron</taxon>
    </lineage>
</organism>
<accession>A0ACC0LP01</accession>
<dbReference type="Proteomes" id="UP001062846">
    <property type="component" value="Chromosome 11"/>
</dbReference>
<name>A0ACC0LP01_RHOML</name>
<dbReference type="EMBL" id="CM046398">
    <property type="protein sequence ID" value="KAI8530355.1"/>
    <property type="molecule type" value="Genomic_DNA"/>
</dbReference>
<comment type="caution">
    <text evidence="1">The sequence shown here is derived from an EMBL/GenBank/DDBJ whole genome shotgun (WGS) entry which is preliminary data.</text>
</comment>
<evidence type="ECO:0000313" key="2">
    <source>
        <dbReference type="Proteomes" id="UP001062846"/>
    </source>
</evidence>
<keyword evidence="2" id="KW-1185">Reference proteome</keyword>
<proteinExistence type="predicted"/>
<evidence type="ECO:0000313" key="1">
    <source>
        <dbReference type="EMBL" id="KAI8530355.1"/>
    </source>
</evidence>
<protein>
    <submittedName>
        <fullName evidence="1">Uncharacterized protein</fullName>
    </submittedName>
</protein>